<dbReference type="RefSeq" id="XP_024584769.1">
    <property type="nucleotide sequence ID" value="XM_024719474.1"/>
</dbReference>
<keyword evidence="2" id="KW-1185">Reference proteome</keyword>
<proteinExistence type="predicted"/>
<reference evidence="2" key="1">
    <citation type="submission" date="2014-09" db="EMBL/GenBank/DDBJ databases">
        <authorList>
            <person name="Sharma Rahul"/>
            <person name="Thines Marco"/>
        </authorList>
    </citation>
    <scope>NUCLEOTIDE SEQUENCE [LARGE SCALE GENOMIC DNA]</scope>
</reference>
<evidence type="ECO:0000313" key="2">
    <source>
        <dbReference type="Proteomes" id="UP000054928"/>
    </source>
</evidence>
<protein>
    <submittedName>
        <fullName evidence="1">Uncharacterized protein</fullName>
    </submittedName>
</protein>
<sequence>MRSVDYVKSEPKGRKEQGHIATSKVRVLMKIIHRRYVALPMFVSDLQEKP</sequence>
<name>A0A0P1B144_PLAHL</name>
<accession>A0A0P1B144</accession>
<dbReference type="AlphaFoldDB" id="A0A0P1B144"/>
<evidence type="ECO:0000313" key="1">
    <source>
        <dbReference type="EMBL" id="CEG48400.1"/>
    </source>
</evidence>
<dbReference type="GeneID" id="36401280"/>
<dbReference type="EMBL" id="CCYD01002939">
    <property type="protein sequence ID" value="CEG48400.1"/>
    <property type="molecule type" value="Genomic_DNA"/>
</dbReference>
<dbReference type="Proteomes" id="UP000054928">
    <property type="component" value="Unassembled WGS sequence"/>
</dbReference>
<organism evidence="1 2">
    <name type="scientific">Plasmopara halstedii</name>
    <name type="common">Downy mildew of sunflower</name>
    <dbReference type="NCBI Taxonomy" id="4781"/>
    <lineage>
        <taxon>Eukaryota</taxon>
        <taxon>Sar</taxon>
        <taxon>Stramenopiles</taxon>
        <taxon>Oomycota</taxon>
        <taxon>Peronosporomycetes</taxon>
        <taxon>Peronosporales</taxon>
        <taxon>Peronosporaceae</taxon>
        <taxon>Plasmopara</taxon>
    </lineage>
</organism>